<dbReference type="GO" id="GO:0035269">
    <property type="term" value="P:protein O-linked glycosylation via mannose"/>
    <property type="evidence" value="ECO:0007669"/>
    <property type="project" value="TreeGrafter"/>
</dbReference>
<dbReference type="EMBL" id="LNRQ01000007">
    <property type="protein sequence ID" value="KZM86380.1"/>
    <property type="molecule type" value="Genomic_DNA"/>
</dbReference>
<dbReference type="AlphaFoldDB" id="A0A161ZK76"/>
<dbReference type="OrthoDB" id="1856606at2759"/>
<keyword evidence="3" id="KW-1185">Reference proteome</keyword>
<dbReference type="EMBL" id="CP093349">
    <property type="protein sequence ID" value="WOH07544.1"/>
    <property type="molecule type" value="Genomic_DNA"/>
</dbReference>
<dbReference type="InterPro" id="IPR011990">
    <property type="entry name" value="TPR-like_helical_dom_sf"/>
</dbReference>
<proteinExistence type="predicted"/>
<protein>
    <submittedName>
        <fullName evidence="1">Uncharacterized protein</fullName>
    </submittedName>
</protein>
<organism evidence="1">
    <name type="scientific">Daucus carota subsp. sativus</name>
    <name type="common">Carrot</name>
    <dbReference type="NCBI Taxonomy" id="79200"/>
    <lineage>
        <taxon>Eukaryota</taxon>
        <taxon>Viridiplantae</taxon>
        <taxon>Streptophyta</taxon>
        <taxon>Embryophyta</taxon>
        <taxon>Tracheophyta</taxon>
        <taxon>Spermatophyta</taxon>
        <taxon>Magnoliopsida</taxon>
        <taxon>eudicotyledons</taxon>
        <taxon>Gunneridae</taxon>
        <taxon>Pentapetalae</taxon>
        <taxon>asterids</taxon>
        <taxon>campanulids</taxon>
        <taxon>Apiales</taxon>
        <taxon>Apiaceae</taxon>
        <taxon>Apioideae</taxon>
        <taxon>Scandiceae</taxon>
        <taxon>Daucinae</taxon>
        <taxon>Daucus</taxon>
        <taxon>Daucus sect. Daucus</taxon>
    </lineage>
</organism>
<accession>A0A161ZK76</accession>
<dbReference type="Gramene" id="KZM86380">
    <property type="protein sequence ID" value="KZM86380"/>
    <property type="gene ID" value="DCAR_023514"/>
</dbReference>
<dbReference type="PANTHER" id="PTHR44395">
    <property type="match status" value="1"/>
</dbReference>
<sequence>MALNSSLIMKFHSSLVHVKPKSIVAPPLNCNFLISRPCKITHFTAKTSSLDPIIRNLRNTAVVILFATSMIGRFQTWSARADSQPIVTEENTSQDDLIGMLKKSRDQKFESGDYEGSLRVSKEMVSADPDFPDWKISSAMILKQMGETEKAFTVFHQMLSENPLQPDALFHNALLMISNGQEVEAMKGLEKALELAKVTSNGPVIRDVRLVIARVISAQQRFDEALERFNELEKEDPNDWRIYFCKCTLFHSSDRNAEAAEEFHKSDLLFSRSFQEDGFMSNFYPRRRPRAT</sequence>
<dbReference type="PANTHER" id="PTHR44395:SF1">
    <property type="entry name" value="PROTEIN O-MANNOSYL-TRANSFERASE TMTC3"/>
    <property type="match status" value="1"/>
</dbReference>
<dbReference type="GO" id="GO:0000030">
    <property type="term" value="F:mannosyltransferase activity"/>
    <property type="evidence" value="ECO:0007669"/>
    <property type="project" value="TreeGrafter"/>
</dbReference>
<evidence type="ECO:0000313" key="2">
    <source>
        <dbReference type="EMBL" id="WOH07544.1"/>
    </source>
</evidence>
<dbReference type="SUPFAM" id="SSF48452">
    <property type="entry name" value="TPR-like"/>
    <property type="match status" value="1"/>
</dbReference>
<reference evidence="2" key="2">
    <citation type="submission" date="2022-03" db="EMBL/GenBank/DDBJ databases">
        <title>Draft title - Genomic analysis of global carrot germplasm unveils the trajectory of domestication and the origin of high carotenoid orange carrot.</title>
        <authorList>
            <person name="Iorizzo M."/>
            <person name="Ellison S."/>
            <person name="Senalik D."/>
            <person name="Macko-Podgorni A."/>
            <person name="Grzebelus D."/>
            <person name="Bostan H."/>
            <person name="Rolling W."/>
            <person name="Curaba J."/>
            <person name="Simon P."/>
        </authorList>
    </citation>
    <scope>NUCLEOTIDE SEQUENCE</scope>
    <source>
        <tissue evidence="2">Leaf</tissue>
    </source>
</reference>
<dbReference type="GO" id="GO:0005783">
    <property type="term" value="C:endoplasmic reticulum"/>
    <property type="evidence" value="ECO:0007669"/>
    <property type="project" value="TreeGrafter"/>
</dbReference>
<dbReference type="Gene3D" id="1.25.40.10">
    <property type="entry name" value="Tetratricopeptide repeat domain"/>
    <property type="match status" value="1"/>
</dbReference>
<reference evidence="1" key="1">
    <citation type="journal article" date="2016" name="Nat. Genet.">
        <title>A high-quality carrot genome assembly provides new insights into carotenoid accumulation and asterid genome evolution.</title>
        <authorList>
            <person name="Iorizzo M."/>
            <person name="Ellison S."/>
            <person name="Senalik D."/>
            <person name="Zeng P."/>
            <person name="Satapoomin P."/>
            <person name="Huang J."/>
            <person name="Bowman M."/>
            <person name="Iovene M."/>
            <person name="Sanseverino W."/>
            <person name="Cavagnaro P."/>
            <person name="Yildiz M."/>
            <person name="Macko-Podgorni A."/>
            <person name="Moranska E."/>
            <person name="Grzebelus E."/>
            <person name="Grzebelus D."/>
            <person name="Ashrafi H."/>
            <person name="Zheng Z."/>
            <person name="Cheng S."/>
            <person name="Spooner D."/>
            <person name="Van Deynze A."/>
            <person name="Simon P."/>
        </authorList>
    </citation>
    <scope>NUCLEOTIDE SEQUENCE [LARGE SCALE GENOMIC DNA]</scope>
    <source>
        <tissue evidence="1">Leaf</tissue>
    </source>
</reference>
<gene>
    <name evidence="1" type="ORF">DCAR_023514</name>
    <name evidence="2" type="ORF">DCAR_0726976</name>
</gene>
<name>A0A161ZK76_DAUCS</name>
<dbReference type="KEGG" id="dcr:108194403"/>
<dbReference type="Proteomes" id="UP000077755">
    <property type="component" value="Chromosome 7"/>
</dbReference>
<evidence type="ECO:0000313" key="1">
    <source>
        <dbReference type="EMBL" id="KZM86380.1"/>
    </source>
</evidence>
<evidence type="ECO:0000313" key="3">
    <source>
        <dbReference type="Proteomes" id="UP000077755"/>
    </source>
</evidence>